<gene>
    <name evidence="3" type="ORF">Bca52824_061053</name>
</gene>
<dbReference type="GO" id="GO:0005524">
    <property type="term" value="F:ATP binding"/>
    <property type="evidence" value="ECO:0007669"/>
    <property type="project" value="UniProtKB-KW"/>
</dbReference>
<dbReference type="PANTHER" id="PTHR45644">
    <property type="entry name" value="AAA ATPASE, PUTATIVE (AFU_ORTHOLOGUE AFUA_2G12920)-RELATED-RELATED"/>
    <property type="match status" value="1"/>
</dbReference>
<keyword evidence="2" id="KW-0067">ATP-binding</keyword>
<dbReference type="GO" id="GO:0005741">
    <property type="term" value="C:mitochondrial outer membrane"/>
    <property type="evidence" value="ECO:0007669"/>
    <property type="project" value="TreeGrafter"/>
</dbReference>
<name>A0A8X7QX52_BRACI</name>
<dbReference type="Proteomes" id="UP000886595">
    <property type="component" value="Unassembled WGS sequence"/>
</dbReference>
<organism evidence="3 4">
    <name type="scientific">Brassica carinata</name>
    <name type="common">Ethiopian mustard</name>
    <name type="synonym">Abyssinian cabbage</name>
    <dbReference type="NCBI Taxonomy" id="52824"/>
    <lineage>
        <taxon>Eukaryota</taxon>
        <taxon>Viridiplantae</taxon>
        <taxon>Streptophyta</taxon>
        <taxon>Embryophyta</taxon>
        <taxon>Tracheophyta</taxon>
        <taxon>Spermatophyta</taxon>
        <taxon>Magnoliopsida</taxon>
        <taxon>eudicotyledons</taxon>
        <taxon>Gunneridae</taxon>
        <taxon>Pentapetalae</taxon>
        <taxon>rosids</taxon>
        <taxon>malvids</taxon>
        <taxon>Brassicales</taxon>
        <taxon>Brassicaceae</taxon>
        <taxon>Brassiceae</taxon>
        <taxon>Brassica</taxon>
    </lineage>
</organism>
<protein>
    <submittedName>
        <fullName evidence="3">Uncharacterized protein</fullName>
    </submittedName>
</protein>
<evidence type="ECO:0000256" key="2">
    <source>
        <dbReference type="ARBA" id="ARBA00022840"/>
    </source>
</evidence>
<sequence length="174" mass="19881">MNAKRLSQCVKIMFSFTTHIRWHCLEAQLTLTIPLLKSPKVMSPDATTRVLPLVLSCKSSIASTVFLTAPLKRTSSWSFDEKLLIQSLYKVLTYVSKANPIVLYLRDIENLLFRSQRTYNLFQKLLQKLSGPVLILGSRIMDLSSEDAHEIDEKLSAVFPYNIDIRPPDDETHL</sequence>
<evidence type="ECO:0000313" key="4">
    <source>
        <dbReference type="Proteomes" id="UP000886595"/>
    </source>
</evidence>
<dbReference type="PANTHER" id="PTHR45644:SF85">
    <property type="entry name" value="P-LOOP CONTAINING NUCLEOSIDE TRIPHOSPHATE HYDROLASES SUPERFAMILY PROTEIN"/>
    <property type="match status" value="1"/>
</dbReference>
<dbReference type="EMBL" id="JAAMPC010000012">
    <property type="protein sequence ID" value="KAG2278498.1"/>
    <property type="molecule type" value="Genomic_DNA"/>
</dbReference>
<evidence type="ECO:0000313" key="3">
    <source>
        <dbReference type="EMBL" id="KAG2278498.1"/>
    </source>
</evidence>
<dbReference type="OrthoDB" id="1715781at2759"/>
<accession>A0A8X7QX52</accession>
<dbReference type="AlphaFoldDB" id="A0A8X7QX52"/>
<proteinExistence type="predicted"/>
<comment type="caution">
    <text evidence="3">The sequence shown here is derived from an EMBL/GenBank/DDBJ whole genome shotgun (WGS) entry which is preliminary data.</text>
</comment>
<dbReference type="InterPro" id="IPR051701">
    <property type="entry name" value="Mito_OM_Translocase_MSP1"/>
</dbReference>
<evidence type="ECO:0000256" key="1">
    <source>
        <dbReference type="ARBA" id="ARBA00022741"/>
    </source>
</evidence>
<reference evidence="3 4" key="1">
    <citation type="submission" date="2020-02" db="EMBL/GenBank/DDBJ databases">
        <authorList>
            <person name="Ma Q."/>
            <person name="Huang Y."/>
            <person name="Song X."/>
            <person name="Pei D."/>
        </authorList>
    </citation>
    <scope>NUCLEOTIDE SEQUENCE [LARGE SCALE GENOMIC DNA]</scope>
    <source>
        <strain evidence="3">Sxm20200214</strain>
        <tissue evidence="3">Leaf</tissue>
    </source>
</reference>
<keyword evidence="4" id="KW-1185">Reference proteome</keyword>
<feature type="non-terminal residue" evidence="3">
    <location>
        <position position="174"/>
    </location>
</feature>
<keyword evidence="1" id="KW-0547">Nucleotide-binding</keyword>